<dbReference type="PROSITE" id="PS51128">
    <property type="entry name" value="ZF_DKSA_2"/>
    <property type="match status" value="1"/>
</dbReference>
<dbReference type="RefSeq" id="WP_034787735.1">
    <property type="nucleotide sequence ID" value="NZ_JMPJ01000020.1"/>
</dbReference>
<accession>A0A085GNC5</accession>
<comment type="caution">
    <text evidence="6">The sequence shown here is derived from an EMBL/GenBank/DDBJ whole genome shotgun (WGS) entry which is preliminary data.</text>
</comment>
<keyword evidence="7" id="KW-1185">Reference proteome</keyword>
<dbReference type="GO" id="GO:1900378">
    <property type="term" value="P:positive regulation of secondary metabolite biosynthetic process"/>
    <property type="evidence" value="ECO:0007669"/>
    <property type="project" value="TreeGrafter"/>
</dbReference>
<proteinExistence type="predicted"/>
<feature type="domain" description="Zinc finger DksA/TraR C4-type" evidence="5">
    <location>
        <begin position="35"/>
        <end position="65"/>
    </location>
</feature>
<dbReference type="InterPro" id="IPR000962">
    <property type="entry name" value="Znf_DskA_TraR"/>
</dbReference>
<dbReference type="GO" id="GO:0008270">
    <property type="term" value="F:zinc ion binding"/>
    <property type="evidence" value="ECO:0007669"/>
    <property type="project" value="UniProtKB-KW"/>
</dbReference>
<dbReference type="PANTHER" id="PTHR38777">
    <property type="entry name" value="FELS-2 PROPHAGE PROTEIN"/>
    <property type="match status" value="1"/>
</dbReference>
<dbReference type="eggNOG" id="COG1734">
    <property type="taxonomic scope" value="Bacteria"/>
</dbReference>
<dbReference type="Proteomes" id="UP000028640">
    <property type="component" value="Unassembled WGS sequence"/>
</dbReference>
<keyword evidence="3" id="KW-0862">Zinc</keyword>
<dbReference type="PANTHER" id="PTHR38777:SF1">
    <property type="entry name" value="DNAK SUPPRESSOR PROTEIN"/>
    <property type="match status" value="1"/>
</dbReference>
<evidence type="ECO:0000256" key="1">
    <source>
        <dbReference type="ARBA" id="ARBA00022723"/>
    </source>
</evidence>
<dbReference type="SUPFAM" id="SSF57716">
    <property type="entry name" value="Glucocorticoid receptor-like (DNA-binding domain)"/>
    <property type="match status" value="1"/>
</dbReference>
<dbReference type="Gene3D" id="1.20.120.910">
    <property type="entry name" value="DksA, coiled-coil domain"/>
    <property type="match status" value="1"/>
</dbReference>
<reference evidence="6 7" key="1">
    <citation type="submission" date="2014-05" db="EMBL/GenBank/DDBJ databases">
        <title>ATOL: Assembling a taxonomically balanced genome-scale reconstruction of the evolutionary history of the Enterobacteriaceae.</title>
        <authorList>
            <person name="Plunkett G.III."/>
            <person name="Neeno-Eckwall E.C."/>
            <person name="Glasner J.D."/>
            <person name="Perna N.T."/>
        </authorList>
    </citation>
    <scope>NUCLEOTIDE SEQUENCE [LARGE SCALE GENOMIC DNA]</scope>
    <source>
        <strain evidence="6 7">ATCC 33852</strain>
    </source>
</reference>
<keyword evidence="1" id="KW-0479">Metal-binding</keyword>
<evidence type="ECO:0000313" key="7">
    <source>
        <dbReference type="Proteomes" id="UP000028640"/>
    </source>
</evidence>
<sequence>MPDWIDDAQEWQAKVLDAQIAQAKTPSRLPSAFFCEDCAEEIPEPRRRLIIGVQRCIHCQEIAEKNARHFRHP</sequence>
<dbReference type="Pfam" id="PF01258">
    <property type="entry name" value="zf-dskA_traR"/>
    <property type="match status" value="1"/>
</dbReference>
<evidence type="ECO:0000256" key="3">
    <source>
        <dbReference type="ARBA" id="ARBA00022833"/>
    </source>
</evidence>
<protein>
    <recommendedName>
        <fullName evidence="5">Zinc finger DksA/TraR C4-type domain-containing protein</fullName>
    </recommendedName>
</protein>
<evidence type="ECO:0000313" key="6">
    <source>
        <dbReference type="EMBL" id="KFC85220.1"/>
    </source>
</evidence>
<dbReference type="AlphaFoldDB" id="A0A085GNC5"/>
<evidence type="ECO:0000256" key="2">
    <source>
        <dbReference type="ARBA" id="ARBA00022771"/>
    </source>
</evidence>
<evidence type="ECO:0000256" key="4">
    <source>
        <dbReference type="PROSITE-ProRule" id="PRU00510"/>
    </source>
</evidence>
<organism evidence="6 7">
    <name type="scientific">Ewingella americana (strain ATCC 33852 / DSM 4580 / CCUG 14506 / JCM 5911 / LMG 7869 / NCTC 12157 / CDC 1468-78)</name>
    <dbReference type="NCBI Taxonomy" id="910964"/>
    <lineage>
        <taxon>Bacteria</taxon>
        <taxon>Pseudomonadati</taxon>
        <taxon>Pseudomonadota</taxon>
        <taxon>Gammaproteobacteria</taxon>
        <taxon>Enterobacterales</taxon>
        <taxon>Yersiniaceae</taxon>
        <taxon>Ewingella</taxon>
    </lineage>
</organism>
<dbReference type="OrthoDB" id="962301at2"/>
<feature type="zinc finger region" description="dksA C4-type" evidence="4">
    <location>
        <begin position="35"/>
        <end position="59"/>
    </location>
</feature>
<dbReference type="GeneID" id="78383240"/>
<dbReference type="STRING" id="910964.GEAM_0463"/>
<dbReference type="EMBL" id="JMPJ01000020">
    <property type="protein sequence ID" value="KFC85220.1"/>
    <property type="molecule type" value="Genomic_DNA"/>
</dbReference>
<name>A0A085GNC5_EWIA3</name>
<keyword evidence="2" id="KW-0863">Zinc-finger</keyword>
<evidence type="ECO:0000259" key="5">
    <source>
        <dbReference type="Pfam" id="PF01258"/>
    </source>
</evidence>
<dbReference type="NCBIfam" id="TIGR02419">
    <property type="entry name" value="C4_traR_proteo"/>
    <property type="match status" value="1"/>
</dbReference>
<gene>
    <name evidence="6" type="ORF">GEAM_0463</name>
</gene>
<dbReference type="InterPro" id="IPR012783">
    <property type="entry name" value="Znf_C4_TraR"/>
</dbReference>